<dbReference type="Proteomes" id="UP000299102">
    <property type="component" value="Unassembled WGS sequence"/>
</dbReference>
<evidence type="ECO:0000313" key="3">
    <source>
        <dbReference type="Proteomes" id="UP000299102"/>
    </source>
</evidence>
<protein>
    <submittedName>
        <fullName evidence="2">Uncharacterized protein</fullName>
    </submittedName>
</protein>
<reference evidence="2 3" key="1">
    <citation type="journal article" date="2019" name="Commun. Biol.">
        <title>The bagworm genome reveals a unique fibroin gene that provides high tensile strength.</title>
        <authorList>
            <person name="Kono N."/>
            <person name="Nakamura H."/>
            <person name="Ohtoshi R."/>
            <person name="Tomita M."/>
            <person name="Numata K."/>
            <person name="Arakawa K."/>
        </authorList>
    </citation>
    <scope>NUCLEOTIDE SEQUENCE [LARGE SCALE GENOMIC DNA]</scope>
</reference>
<evidence type="ECO:0000313" key="2">
    <source>
        <dbReference type="EMBL" id="GBP19609.1"/>
    </source>
</evidence>
<feature type="compositionally biased region" description="Basic and acidic residues" evidence="1">
    <location>
        <begin position="18"/>
        <end position="33"/>
    </location>
</feature>
<accession>A0A4C1TZY8</accession>
<dbReference type="EMBL" id="BGZK01000109">
    <property type="protein sequence ID" value="GBP19609.1"/>
    <property type="molecule type" value="Genomic_DNA"/>
</dbReference>
<evidence type="ECO:0000256" key="1">
    <source>
        <dbReference type="SAM" id="MobiDB-lite"/>
    </source>
</evidence>
<sequence length="251" mass="27906">MTPATLEVTSALPASSEGRVHLMEENRTDEKGRGRSGPSVLLFIERKPTAAAATSRHILVLRATNHPEHISEFTQTGGSRGASLGAQMRLADLRDGRAPAGDADGRLPVQCRLCAAAISLLLVRIGRWSGRELARSALSLVRLAHVERDNESCFFCACSRRSPIYKTPSRQKNPGKIKQNRYAEHSVPQYNLVENQWETSIIMKVSVGRHSARHGRARAPARDRRTPLADRHVTRRVTGLQNCAYRKLRVY</sequence>
<gene>
    <name evidence="2" type="ORF">EVAR_102158_1</name>
</gene>
<proteinExistence type="predicted"/>
<comment type="caution">
    <text evidence="2">The sequence shown here is derived from an EMBL/GenBank/DDBJ whole genome shotgun (WGS) entry which is preliminary data.</text>
</comment>
<dbReference type="AlphaFoldDB" id="A0A4C1TZY8"/>
<feature type="region of interest" description="Disordered" evidence="1">
    <location>
        <begin position="1"/>
        <end position="37"/>
    </location>
</feature>
<dbReference type="OrthoDB" id="1737200at2759"/>
<keyword evidence="3" id="KW-1185">Reference proteome</keyword>
<name>A0A4C1TZY8_EUMVA</name>
<organism evidence="2 3">
    <name type="scientific">Eumeta variegata</name>
    <name type="common">Bagworm moth</name>
    <name type="synonym">Eumeta japonica</name>
    <dbReference type="NCBI Taxonomy" id="151549"/>
    <lineage>
        <taxon>Eukaryota</taxon>
        <taxon>Metazoa</taxon>
        <taxon>Ecdysozoa</taxon>
        <taxon>Arthropoda</taxon>
        <taxon>Hexapoda</taxon>
        <taxon>Insecta</taxon>
        <taxon>Pterygota</taxon>
        <taxon>Neoptera</taxon>
        <taxon>Endopterygota</taxon>
        <taxon>Lepidoptera</taxon>
        <taxon>Glossata</taxon>
        <taxon>Ditrysia</taxon>
        <taxon>Tineoidea</taxon>
        <taxon>Psychidae</taxon>
        <taxon>Oiketicinae</taxon>
        <taxon>Eumeta</taxon>
    </lineage>
</organism>